<dbReference type="InterPro" id="IPR023869">
    <property type="entry name" value="tRNA_Adeno_NH3ase_assoc_put"/>
</dbReference>
<organism evidence="1 2">
    <name type="scientific">Corynebacterium uropygiale</name>
    <dbReference type="NCBI Taxonomy" id="1775911"/>
    <lineage>
        <taxon>Bacteria</taxon>
        <taxon>Bacillati</taxon>
        <taxon>Actinomycetota</taxon>
        <taxon>Actinomycetes</taxon>
        <taxon>Mycobacteriales</taxon>
        <taxon>Corynebacteriaceae</taxon>
        <taxon>Corynebacterium</taxon>
    </lineage>
</organism>
<comment type="caution">
    <text evidence="1">The sequence shown here is derived from an EMBL/GenBank/DDBJ whole genome shotgun (WGS) entry which is preliminary data.</text>
</comment>
<evidence type="ECO:0000313" key="2">
    <source>
        <dbReference type="Proteomes" id="UP001139336"/>
    </source>
</evidence>
<name>A0A9X1QN40_9CORY</name>
<evidence type="ECO:0000313" key="1">
    <source>
        <dbReference type="EMBL" id="MCF4005671.1"/>
    </source>
</evidence>
<dbReference type="Proteomes" id="UP001139336">
    <property type="component" value="Unassembled WGS sequence"/>
</dbReference>
<dbReference type="NCBIfam" id="TIGR03941">
    <property type="entry name" value="tRNA_deam_assoc"/>
    <property type="match status" value="1"/>
</dbReference>
<reference evidence="1" key="1">
    <citation type="submission" date="2022-01" db="EMBL/GenBank/DDBJ databases">
        <title>Corynebacterium sp. nov isolated from isolated from the feces of the greater white-fronted geese (Anser albifrons) at Poyang Lake, PR China.</title>
        <authorList>
            <person name="Liu Q."/>
        </authorList>
    </citation>
    <scope>NUCLEOTIDE SEQUENCE</scope>
    <source>
        <strain evidence="1">JCM 32435</strain>
    </source>
</reference>
<protein>
    <submittedName>
        <fullName evidence="1">tRNA adenosine deaminase-associated protein</fullName>
    </submittedName>
</protein>
<keyword evidence="2" id="KW-1185">Reference proteome</keyword>
<dbReference type="AlphaFoldDB" id="A0A9X1QN40"/>
<dbReference type="RefSeq" id="WP_236117481.1">
    <property type="nucleotide sequence ID" value="NZ_JAKGSI010000001.1"/>
</dbReference>
<proteinExistence type="predicted"/>
<sequence length="187" mass="20638">MSAASARDNSARQDLGPLEGEEGYTFSLVAAYQQGEWTLRLFHDDFEELRTAEQAVRNLRSEGPALAFLCVDDDYWVILRPAPGGLKLLISDVTMAYDDDYAAEIIDELGVELPDLSPEELDECEPWADGDFDILADLGVSEEVLGVICDDVEAWPSEQLARVAQELGCGEEFSELTGVEVPMDEGW</sequence>
<accession>A0A9X1QN40</accession>
<dbReference type="EMBL" id="JAKGSI010000001">
    <property type="protein sequence ID" value="MCF4005671.1"/>
    <property type="molecule type" value="Genomic_DNA"/>
</dbReference>
<gene>
    <name evidence="1" type="ORF">L1O03_00535</name>
</gene>